<dbReference type="PANTHER" id="PTHR24028:SF146">
    <property type="entry name" value="CADHERIN 96CB, ISOFORM D-RELATED"/>
    <property type="match status" value="1"/>
</dbReference>
<feature type="domain" description="Cadherin" evidence="10">
    <location>
        <begin position="684"/>
        <end position="790"/>
    </location>
</feature>
<dbReference type="SMART" id="SM00112">
    <property type="entry name" value="CA"/>
    <property type="match status" value="11"/>
</dbReference>
<dbReference type="FunFam" id="2.60.40.60:FF:000020">
    <property type="entry name" value="Dachsous cadherin-related 1b"/>
    <property type="match status" value="1"/>
</dbReference>
<dbReference type="PRINTS" id="PR00205">
    <property type="entry name" value="CADHERIN"/>
</dbReference>
<dbReference type="GO" id="GO:0007156">
    <property type="term" value="P:homophilic cell adhesion via plasma membrane adhesion molecules"/>
    <property type="evidence" value="ECO:0007669"/>
    <property type="project" value="InterPro"/>
</dbReference>
<gene>
    <name evidence="11" type="ORF">DGYR_LOCUS11407</name>
</gene>
<reference evidence="11 12" key="1">
    <citation type="submission" date="2020-08" db="EMBL/GenBank/DDBJ databases">
        <authorList>
            <person name="Hejnol A."/>
        </authorList>
    </citation>
    <scope>NUCLEOTIDE SEQUENCE [LARGE SCALE GENOMIC DNA]</scope>
</reference>
<dbReference type="CDD" id="cd11304">
    <property type="entry name" value="Cadherin_repeat"/>
    <property type="match status" value="12"/>
</dbReference>
<dbReference type="PROSITE" id="PS00232">
    <property type="entry name" value="CADHERIN_1"/>
    <property type="match status" value="6"/>
</dbReference>
<evidence type="ECO:0000256" key="4">
    <source>
        <dbReference type="ARBA" id="ARBA00022837"/>
    </source>
</evidence>
<sequence>MFLLATGINTSPSFNPINGFVLTNESRPAGEIINVDISATDADQDDVLTFEITSDFAKYWLKLEPSNQPRKVYIVTKQVLDRESVDKFDVSLKVSDGNGNSDQTSFTLIVLDINDNAPQFVGQPYEIFVSENEESGRHLFTVNTTDADNSPFNIVTCALKNNLDTFELTSTGRLTLINTLDYEKIKFYQLHIIAMNKGTGDTGNLNSTTNILVHVVDEQDTPPKFQNLPNSIEIFENATMGQVIYSVLAVDGDKGVLNPNRISYDIVSGSFENITLNSDTGELTLSGSLDREHPDLIGRFGSINLVIKATEVEQVNSGVSEKHAVSTSTLNIKVIDINDNKPTFNAKIYVGKIIENSQEGAVVLLNPPLIVRDPDEGPHGIMNVTLFSDIFILSPKNLIANEASLLLRVSNSTALDYEQNTNFTFDIEVKEHQTNEEYSNTATIIVQVIDINDNWPVFDNSDPYVVSILENSPINTFVANISATDKDSGTLGEISYYIRGADAQKFIIDLHKGIIKVGVKANEDHTLLDRETKEKIFLIVDAIDGGGYRSSLSLAINLTDENDNPPKFSRTSYDGYARENSADFESKIIFIAEDPDENHKLEFTIQGSNLTDLFYVQQLSPFTARLNIVKPIDYESLNPSLKGNLSFNVIVSDVSRTNPSTSLNSSVPLNIYILDLNDETPVFVKPSHNVSIKENATEGDSVFTVKAKDGDLSSPNNDIFYRIETGSRDQFQIDPNSGLITVDKMARLDRDIIDEYEMIVVAIDRGIQTNTGTTTIYLQIEDVNNKIPFFNPMKQSIAIYENVTIGSEIYTVKAFDSDLNSDLTYSIKSVTGMATKGLKVDDLSSVFSVENKTGVVKTRKKLNREEIKTFSIDIFVSDMNAFQPEFQNSTMTLTVELKDVNDNPPKFEKSEYYANSLREDAKINSPVITVNAVDEDDPATDNAKIQYSIDNTSTNASGLFGVDEKTGSVFVSNSLVNKTGMRLITVLATDKGTPSLSSSTLVKVYVEDVNDQSPKIIHPDANKILHVLENEPEGTFIEHFKVANYDTESDEEMLFELKWTPDNDYREKFHIDPKTGILATSKVLDREEKKEYLLHVQASIDQKEDNRIHRLEIADKDDNLPSFNRDLYKIPYIVRAYEEKENVAIANLSLATDPDVNSSICYYLAGGAKPWKDHFSLKKDTGILMINKKLDRERVNMVDLVVKADPDCFTNKWQNASLTFNISDSTELLVHILIQDINDNPPFFVKSSFVAGVSKESEFGSEVLNLQTVSIDYDINENANLTWYIISNFRLSPTLKTHFPKDSLPFTIIPHEGIIKTNVYFKTEWEGNIKFDVRVNDSNPSHVDNATISVYLLNEKQRVIVTVLLTAEEVNKRKEHFSKVMSNITGYIINVDTIRIHQSSQSTPDKNKADMFIHAINQDSGTVIDSVELIKIIEEKKTYNRLVPLFRQYNVIEVKEAFENKEESTENKIPILVLVSVVVLLFLIIIIISVIFYYNHKKDKRKLKSFKTYEITNGRTKMKESEIPTSNLQPTLCEGTNPSWLTLEGQTNFGVIMQNNSDDEGSIESNVVGPDLNYEEQRRVMTIYPDCVTYSNGCSNNVNKIANTNYAIGLDLKNGPNIEITDI</sequence>
<evidence type="ECO:0000256" key="8">
    <source>
        <dbReference type="PROSITE-ProRule" id="PRU00043"/>
    </source>
</evidence>
<proteinExistence type="predicted"/>
<dbReference type="FunFam" id="2.60.40.60:FF:000092">
    <property type="entry name" value="Protocadherin 8"/>
    <property type="match status" value="1"/>
</dbReference>
<feature type="domain" description="Cadherin" evidence="10">
    <location>
        <begin position="791"/>
        <end position="907"/>
    </location>
</feature>
<evidence type="ECO:0000256" key="6">
    <source>
        <dbReference type="ARBA" id="ARBA00023136"/>
    </source>
</evidence>
<dbReference type="PANTHER" id="PTHR24028">
    <property type="entry name" value="CADHERIN-87A"/>
    <property type="match status" value="1"/>
</dbReference>
<dbReference type="InterPro" id="IPR020894">
    <property type="entry name" value="Cadherin_CS"/>
</dbReference>
<feature type="transmembrane region" description="Helical" evidence="9">
    <location>
        <begin position="1471"/>
        <end position="1494"/>
    </location>
</feature>
<keyword evidence="6 9" id="KW-0472">Membrane</keyword>
<evidence type="ECO:0000259" key="10">
    <source>
        <dbReference type="PROSITE" id="PS50268"/>
    </source>
</evidence>
<evidence type="ECO:0000256" key="7">
    <source>
        <dbReference type="ARBA" id="ARBA00023180"/>
    </source>
</evidence>
<feature type="domain" description="Cadherin" evidence="10">
    <location>
        <begin position="460"/>
        <end position="568"/>
    </location>
</feature>
<dbReference type="FunFam" id="2.60.40.60:FF:000015">
    <property type="entry name" value="FAT atypical cadherin 1"/>
    <property type="match status" value="1"/>
</dbReference>
<feature type="domain" description="Cadherin" evidence="10">
    <location>
        <begin position="25"/>
        <end position="120"/>
    </location>
</feature>
<feature type="domain" description="Cadherin" evidence="10">
    <location>
        <begin position="909"/>
        <end position="1016"/>
    </location>
</feature>
<dbReference type="InterPro" id="IPR002126">
    <property type="entry name" value="Cadherin-like_dom"/>
</dbReference>
<feature type="domain" description="Cadherin" evidence="10">
    <location>
        <begin position="1245"/>
        <end position="1377"/>
    </location>
</feature>
<keyword evidence="5 9" id="KW-1133">Transmembrane helix</keyword>
<dbReference type="OrthoDB" id="6510378at2759"/>
<evidence type="ECO:0000256" key="3">
    <source>
        <dbReference type="ARBA" id="ARBA00022737"/>
    </source>
</evidence>
<dbReference type="InterPro" id="IPR050174">
    <property type="entry name" value="Protocadherin/Cadherin-CA"/>
</dbReference>
<evidence type="ECO:0000313" key="11">
    <source>
        <dbReference type="EMBL" id="CAD5123767.1"/>
    </source>
</evidence>
<accession>A0A7I8W5D7</accession>
<feature type="domain" description="Cadherin" evidence="10">
    <location>
        <begin position="226"/>
        <end position="344"/>
    </location>
</feature>
<dbReference type="GO" id="GO:0005886">
    <property type="term" value="C:plasma membrane"/>
    <property type="evidence" value="ECO:0007669"/>
    <property type="project" value="InterPro"/>
</dbReference>
<feature type="domain" description="Cadherin" evidence="10">
    <location>
        <begin position="345"/>
        <end position="458"/>
    </location>
</feature>
<organism evidence="11 12">
    <name type="scientific">Dimorphilus gyrociliatus</name>
    <dbReference type="NCBI Taxonomy" id="2664684"/>
    <lineage>
        <taxon>Eukaryota</taxon>
        <taxon>Metazoa</taxon>
        <taxon>Spiralia</taxon>
        <taxon>Lophotrochozoa</taxon>
        <taxon>Annelida</taxon>
        <taxon>Polychaeta</taxon>
        <taxon>Polychaeta incertae sedis</taxon>
        <taxon>Dinophilidae</taxon>
        <taxon>Dimorphilus</taxon>
    </lineage>
</organism>
<name>A0A7I8W5D7_9ANNE</name>
<evidence type="ECO:0000256" key="2">
    <source>
        <dbReference type="ARBA" id="ARBA00022692"/>
    </source>
</evidence>
<evidence type="ECO:0000256" key="9">
    <source>
        <dbReference type="SAM" id="Phobius"/>
    </source>
</evidence>
<feature type="domain" description="Cadherin" evidence="10">
    <location>
        <begin position="121"/>
        <end position="225"/>
    </location>
</feature>
<feature type="domain" description="Cadherin" evidence="10">
    <location>
        <begin position="1151"/>
        <end position="1244"/>
    </location>
</feature>
<dbReference type="GO" id="GO:0005509">
    <property type="term" value="F:calcium ion binding"/>
    <property type="evidence" value="ECO:0007669"/>
    <property type="project" value="UniProtKB-UniRule"/>
</dbReference>
<feature type="domain" description="Cadherin" evidence="10">
    <location>
        <begin position="1019"/>
        <end position="1123"/>
    </location>
</feature>
<dbReference type="Proteomes" id="UP000549394">
    <property type="component" value="Unassembled WGS sequence"/>
</dbReference>
<evidence type="ECO:0000256" key="1">
    <source>
        <dbReference type="ARBA" id="ARBA00004167"/>
    </source>
</evidence>
<dbReference type="InterPro" id="IPR015919">
    <property type="entry name" value="Cadherin-like_sf"/>
</dbReference>
<dbReference type="EMBL" id="CAJFCJ010000019">
    <property type="protein sequence ID" value="CAD5123767.1"/>
    <property type="molecule type" value="Genomic_DNA"/>
</dbReference>
<keyword evidence="4 8" id="KW-0106">Calcium</keyword>
<keyword evidence="12" id="KW-1185">Reference proteome</keyword>
<dbReference type="Pfam" id="PF00028">
    <property type="entry name" value="Cadherin"/>
    <property type="match status" value="7"/>
</dbReference>
<evidence type="ECO:0000256" key="5">
    <source>
        <dbReference type="ARBA" id="ARBA00022989"/>
    </source>
</evidence>
<comment type="caution">
    <text evidence="11">The sequence shown here is derived from an EMBL/GenBank/DDBJ whole genome shotgun (WGS) entry which is preliminary data.</text>
</comment>
<evidence type="ECO:0000313" key="12">
    <source>
        <dbReference type="Proteomes" id="UP000549394"/>
    </source>
</evidence>
<dbReference type="PROSITE" id="PS50268">
    <property type="entry name" value="CADHERIN_2"/>
    <property type="match status" value="12"/>
</dbReference>
<keyword evidence="2 9" id="KW-0812">Transmembrane</keyword>
<dbReference type="SUPFAM" id="SSF49313">
    <property type="entry name" value="Cadherin-like"/>
    <property type="match status" value="12"/>
</dbReference>
<dbReference type="Gene3D" id="2.60.40.60">
    <property type="entry name" value="Cadherins"/>
    <property type="match status" value="12"/>
</dbReference>
<keyword evidence="7" id="KW-0325">Glycoprotein</keyword>
<keyword evidence="3" id="KW-0677">Repeat</keyword>
<comment type="subcellular location">
    <subcellularLocation>
        <location evidence="1">Membrane</location>
        <topology evidence="1">Single-pass membrane protein</topology>
    </subcellularLocation>
</comment>
<protein>
    <submittedName>
        <fullName evidence="11">DgyrCDS12075</fullName>
    </submittedName>
</protein>
<feature type="domain" description="Cadherin" evidence="10">
    <location>
        <begin position="569"/>
        <end position="683"/>
    </location>
</feature>